<organism evidence="2">
    <name type="scientific">Absidia glauca</name>
    <name type="common">Pin mould</name>
    <dbReference type="NCBI Taxonomy" id="4829"/>
    <lineage>
        <taxon>Eukaryota</taxon>
        <taxon>Fungi</taxon>
        <taxon>Fungi incertae sedis</taxon>
        <taxon>Mucoromycota</taxon>
        <taxon>Mucoromycotina</taxon>
        <taxon>Mucoromycetes</taxon>
        <taxon>Mucorales</taxon>
        <taxon>Cunninghamellaceae</taxon>
        <taxon>Absidia</taxon>
    </lineage>
</organism>
<dbReference type="AlphaFoldDB" id="A0A163IYH2"/>
<name>A0A163IYH2_ABSGL</name>
<sequence length="95" mass="10444">MITITSNVNVCVIYVVAVRAAASRTRTKKNARNSYETDPITYADHPPITNGIDRHLPPLPNSNTNLIRHNLLFHQGIPPPPMISQTLGNQGALSF</sequence>
<dbReference type="Proteomes" id="UP000078561">
    <property type="component" value="Unassembled WGS sequence"/>
</dbReference>
<evidence type="ECO:0000256" key="1">
    <source>
        <dbReference type="SAM" id="MobiDB-lite"/>
    </source>
</evidence>
<dbReference type="EMBL" id="LT550653">
    <property type="protein sequence ID" value="SAL96062.1"/>
    <property type="molecule type" value="Genomic_DNA"/>
</dbReference>
<proteinExistence type="predicted"/>
<accession>A0A163IYH2</accession>
<protein>
    <submittedName>
        <fullName evidence="2">Uncharacterized protein</fullName>
    </submittedName>
</protein>
<dbReference type="InParanoid" id="A0A163IYH2"/>
<gene>
    <name evidence="2" type="primary">ABSGL_01430.1 scaffold 1580</name>
</gene>
<keyword evidence="3" id="KW-1185">Reference proteome</keyword>
<evidence type="ECO:0000313" key="2">
    <source>
        <dbReference type="EMBL" id="SAL96062.1"/>
    </source>
</evidence>
<reference evidence="2" key="1">
    <citation type="submission" date="2016-04" db="EMBL/GenBank/DDBJ databases">
        <authorList>
            <person name="Evans L.H."/>
            <person name="Alamgir A."/>
            <person name="Owens N."/>
            <person name="Weber N.D."/>
            <person name="Virtaneva K."/>
            <person name="Barbian K."/>
            <person name="Babar A."/>
            <person name="Rosenke K."/>
        </authorList>
    </citation>
    <scope>NUCLEOTIDE SEQUENCE [LARGE SCALE GENOMIC DNA]</scope>
    <source>
        <strain evidence="2">CBS 101.48</strain>
    </source>
</reference>
<feature type="region of interest" description="Disordered" evidence="1">
    <location>
        <begin position="25"/>
        <end position="49"/>
    </location>
</feature>
<evidence type="ECO:0000313" key="3">
    <source>
        <dbReference type="Proteomes" id="UP000078561"/>
    </source>
</evidence>